<reference evidence="3 4" key="1">
    <citation type="submission" date="2017-09" db="EMBL/GenBank/DDBJ databases">
        <title>Depth-based differentiation of microbial function through sediment-hosted aquifers and enrichment of novel symbionts in the deep terrestrial subsurface.</title>
        <authorList>
            <person name="Probst A.J."/>
            <person name="Ladd B."/>
            <person name="Jarett J.K."/>
            <person name="Geller-Mcgrath D.E."/>
            <person name="Sieber C.M."/>
            <person name="Emerson J.B."/>
            <person name="Anantharaman K."/>
            <person name="Thomas B.C."/>
            <person name="Malmstrom R."/>
            <person name="Stieglmeier M."/>
            <person name="Klingl A."/>
            <person name="Woyke T."/>
            <person name="Ryan C.M."/>
            <person name="Banfield J.F."/>
        </authorList>
    </citation>
    <scope>NUCLEOTIDE SEQUENCE [LARGE SCALE GENOMIC DNA]</scope>
    <source>
        <strain evidence="3">CG11_big_fil_rev_8_21_14_0_20_39_10</strain>
    </source>
</reference>
<feature type="region of interest" description="Disordered" evidence="1">
    <location>
        <begin position="219"/>
        <end position="260"/>
    </location>
</feature>
<evidence type="ECO:0000313" key="4">
    <source>
        <dbReference type="Proteomes" id="UP000230869"/>
    </source>
</evidence>
<proteinExistence type="predicted"/>
<feature type="compositionally biased region" description="Basic and acidic residues" evidence="1">
    <location>
        <begin position="225"/>
        <end position="244"/>
    </location>
</feature>
<protein>
    <recommendedName>
        <fullName evidence="5">Polysaccharide chain length determinant N-terminal domain-containing protein</fullName>
    </recommendedName>
</protein>
<dbReference type="EMBL" id="PCWW01000010">
    <property type="protein sequence ID" value="PIR13929.1"/>
    <property type="molecule type" value="Genomic_DNA"/>
</dbReference>
<keyword evidence="2" id="KW-0812">Transmembrane</keyword>
<feature type="transmembrane region" description="Helical" evidence="2">
    <location>
        <begin position="181"/>
        <end position="202"/>
    </location>
</feature>
<evidence type="ECO:0008006" key="5">
    <source>
        <dbReference type="Google" id="ProtNLM"/>
    </source>
</evidence>
<evidence type="ECO:0000256" key="2">
    <source>
        <dbReference type="SAM" id="Phobius"/>
    </source>
</evidence>
<sequence>MEINEFLNLIKRKIGTIIFIVLLFLVFTVFFTVIQPFKYGSKSRLLVVQNFPASADLYAISKSNEHLSGILAKVIYSNSFYNDVLASGFNIDRSYFSKNSSNLEKEMKRWGKAIEAKVLSDTGIIDIKIFHTDKSQLEQISQAINFILKAKHQFYHGSGDNVSVKVIDQPIISNWPVKPNVVMNLVLAFIFGLIASLSYIYFFPEEKYNIRLWPKRSRTKKSKKEVRQEEKYLMSSEAGKEPVNNRESNNSDNGHKETSQVKDFLDGSLGYEDIEKKGDIDNIFGQQK</sequence>
<dbReference type="AlphaFoldDB" id="A0A2M6KA25"/>
<organism evidence="3 4">
    <name type="scientific">Candidatus Falkowbacteria bacterium CG11_big_fil_rev_8_21_14_0_20_39_10</name>
    <dbReference type="NCBI Taxonomy" id="1974570"/>
    <lineage>
        <taxon>Bacteria</taxon>
        <taxon>Candidatus Falkowiibacteriota</taxon>
    </lineage>
</organism>
<gene>
    <name evidence="3" type="ORF">COV49_00570</name>
</gene>
<evidence type="ECO:0000256" key="1">
    <source>
        <dbReference type="SAM" id="MobiDB-lite"/>
    </source>
</evidence>
<keyword evidence="2" id="KW-1133">Transmembrane helix</keyword>
<evidence type="ECO:0000313" key="3">
    <source>
        <dbReference type="EMBL" id="PIR13929.1"/>
    </source>
</evidence>
<dbReference type="PANTHER" id="PTHR32309:SF31">
    <property type="entry name" value="CAPSULAR EXOPOLYSACCHARIDE FAMILY"/>
    <property type="match status" value="1"/>
</dbReference>
<accession>A0A2M6KA25</accession>
<name>A0A2M6KA25_9BACT</name>
<dbReference type="Proteomes" id="UP000230869">
    <property type="component" value="Unassembled WGS sequence"/>
</dbReference>
<feature type="transmembrane region" description="Helical" evidence="2">
    <location>
        <begin position="14"/>
        <end position="34"/>
    </location>
</feature>
<dbReference type="PANTHER" id="PTHR32309">
    <property type="entry name" value="TYROSINE-PROTEIN KINASE"/>
    <property type="match status" value="1"/>
</dbReference>
<comment type="caution">
    <text evidence="3">The sequence shown here is derived from an EMBL/GenBank/DDBJ whole genome shotgun (WGS) entry which is preliminary data.</text>
</comment>
<dbReference type="InterPro" id="IPR050445">
    <property type="entry name" value="Bact_polysacc_biosynth/exp"/>
</dbReference>
<keyword evidence="2" id="KW-0472">Membrane</keyword>